<protein>
    <submittedName>
        <fullName evidence="1">Uncharacterized protein</fullName>
    </submittedName>
</protein>
<gene>
    <name evidence="1" type="ORF">A2V54_00275</name>
</gene>
<sequence>MLKVKDLHLCDYAFIAEGGKLGLIGIFDRVGVAAVPAVINPFHVVAVFGSDTEYTTEIELTILDPEDKALFNVKGLLKLQAGKSHNFLAGIAGFKIEKPGTYTVRFMEKGNELARMEFPVLIVDQNAPRPR</sequence>
<dbReference type="STRING" id="1802613.A2V54_00275"/>
<dbReference type="EMBL" id="MEUW01000020">
    <property type="protein sequence ID" value="OGC44443.1"/>
    <property type="molecule type" value="Genomic_DNA"/>
</dbReference>
<name>A0A1F4UJP9_UNCKA</name>
<dbReference type="Pfam" id="PF22091">
    <property type="entry name" value="DUF6941"/>
    <property type="match status" value="1"/>
</dbReference>
<dbReference type="InterPro" id="IPR054221">
    <property type="entry name" value="DUF6941"/>
</dbReference>
<accession>A0A1F4UJP9</accession>
<dbReference type="Proteomes" id="UP000176583">
    <property type="component" value="Unassembled WGS sequence"/>
</dbReference>
<reference evidence="1 2" key="1">
    <citation type="journal article" date="2016" name="Nat. Commun.">
        <title>Thousands of microbial genomes shed light on interconnected biogeochemical processes in an aquifer system.</title>
        <authorList>
            <person name="Anantharaman K."/>
            <person name="Brown C.T."/>
            <person name="Hug L.A."/>
            <person name="Sharon I."/>
            <person name="Castelle C.J."/>
            <person name="Probst A.J."/>
            <person name="Thomas B.C."/>
            <person name="Singh A."/>
            <person name="Wilkins M.J."/>
            <person name="Karaoz U."/>
            <person name="Brodie E.L."/>
            <person name="Williams K.H."/>
            <person name="Hubbard S.S."/>
            <person name="Banfield J.F."/>
        </authorList>
    </citation>
    <scope>NUCLEOTIDE SEQUENCE [LARGE SCALE GENOMIC DNA]</scope>
</reference>
<organism evidence="1 2">
    <name type="scientific">candidate division WWE3 bacterium RBG_19FT_COMBO_53_11</name>
    <dbReference type="NCBI Taxonomy" id="1802613"/>
    <lineage>
        <taxon>Bacteria</taxon>
        <taxon>Katanobacteria</taxon>
    </lineage>
</organism>
<evidence type="ECO:0000313" key="1">
    <source>
        <dbReference type="EMBL" id="OGC44443.1"/>
    </source>
</evidence>
<comment type="caution">
    <text evidence="1">The sequence shown here is derived from an EMBL/GenBank/DDBJ whole genome shotgun (WGS) entry which is preliminary data.</text>
</comment>
<evidence type="ECO:0000313" key="2">
    <source>
        <dbReference type="Proteomes" id="UP000176583"/>
    </source>
</evidence>
<proteinExistence type="predicted"/>
<dbReference type="AlphaFoldDB" id="A0A1F4UJP9"/>